<protein>
    <submittedName>
        <fullName evidence="2">Uncharacterized protein</fullName>
    </submittedName>
</protein>
<gene>
    <name evidence="2" type="ORF">HEK616_77680</name>
</gene>
<reference evidence="2" key="1">
    <citation type="submission" date="2022-06" db="EMBL/GenBank/DDBJ databases">
        <title>Complete genome sequence of Streptomyces nigrescens HEK616.</title>
        <authorList>
            <person name="Asamizu S."/>
            <person name="Onaka H."/>
        </authorList>
    </citation>
    <scope>NUCLEOTIDE SEQUENCE</scope>
    <source>
        <strain evidence="2">HEK616</strain>
        <plasmid evidence="2">SNP1</plasmid>
    </source>
</reference>
<evidence type="ECO:0000256" key="1">
    <source>
        <dbReference type="SAM" id="MobiDB-lite"/>
    </source>
</evidence>
<keyword evidence="3" id="KW-1185">Reference proteome</keyword>
<name>A0ABM8A6M9_STRNI</name>
<organism evidence="2 3">
    <name type="scientific">Streptomyces nigrescens</name>
    <dbReference type="NCBI Taxonomy" id="1920"/>
    <lineage>
        <taxon>Bacteria</taxon>
        <taxon>Bacillati</taxon>
        <taxon>Actinomycetota</taxon>
        <taxon>Actinomycetes</taxon>
        <taxon>Kitasatosporales</taxon>
        <taxon>Streptomycetaceae</taxon>
        <taxon>Streptomyces</taxon>
    </lineage>
</organism>
<dbReference type="EMBL" id="AP026074">
    <property type="protein sequence ID" value="BDM74281.1"/>
    <property type="molecule type" value="Genomic_DNA"/>
</dbReference>
<evidence type="ECO:0000313" key="2">
    <source>
        <dbReference type="EMBL" id="BDM74281.1"/>
    </source>
</evidence>
<dbReference type="Proteomes" id="UP001059597">
    <property type="component" value="Plasmid SNP1"/>
</dbReference>
<evidence type="ECO:0000313" key="3">
    <source>
        <dbReference type="Proteomes" id="UP001059597"/>
    </source>
</evidence>
<feature type="region of interest" description="Disordered" evidence="1">
    <location>
        <begin position="26"/>
        <end position="52"/>
    </location>
</feature>
<sequence>MKDVAEFAPKRTLVAPVKFAPVTVTLVPPATDPEPGETESTEGGGTARAENTFDRLRDAFKGPLLRERDDRCQCLARREDGCSGVCSGGNARGPAR</sequence>
<proteinExistence type="predicted"/>
<geneLocation type="plasmid" evidence="2 3">
    <name>SNP1</name>
</geneLocation>
<keyword evidence="2" id="KW-0614">Plasmid</keyword>
<accession>A0ABM8A6M9</accession>